<sequence>MIAGLDVLQGSRGMAVTISWFLLLVLAGLASNLLVCEIHAKEYIVGGEVEWTFPPAAQSTWYSDVWARPINFKVGDVLVFTYARLHNVCELGNETDYLACAPNPLAFWNSGSTRVTLSKAGAYYFICGSLGHCDLGMKLKVTVESDAVIPSPSPAAASPAPASSHVPTAAPVQQLAPAPTPHVFNTPAPVQAPTSTSAATNSGSPEQSPPAISCSSPSADATAHQSVTIMLTLFASSLLLYSCSQYAATAKS</sequence>
<proteinExistence type="predicted"/>
<evidence type="ECO:0000256" key="1">
    <source>
        <dbReference type="SAM" id="MobiDB-lite"/>
    </source>
</evidence>
<feature type="compositionally biased region" description="Polar residues" evidence="1">
    <location>
        <begin position="192"/>
        <end position="206"/>
    </location>
</feature>
<protein>
    <recommendedName>
        <fullName evidence="2">Phytocyanin domain-containing protein</fullName>
    </recommendedName>
</protein>
<dbReference type="InterPro" id="IPR008972">
    <property type="entry name" value="Cupredoxin"/>
</dbReference>
<dbReference type="EMBL" id="OZ019893">
    <property type="protein sequence ID" value="CAK9191349.1"/>
    <property type="molecule type" value="Genomic_DNA"/>
</dbReference>
<dbReference type="InterPro" id="IPR039391">
    <property type="entry name" value="Phytocyanin-like"/>
</dbReference>
<evidence type="ECO:0000313" key="3">
    <source>
        <dbReference type="EMBL" id="CAK9191349.1"/>
    </source>
</evidence>
<accession>A0ABP0TAZ7</accession>
<dbReference type="Gene3D" id="2.60.40.420">
    <property type="entry name" value="Cupredoxins - blue copper proteins"/>
    <property type="match status" value="1"/>
</dbReference>
<evidence type="ECO:0000259" key="2">
    <source>
        <dbReference type="PROSITE" id="PS51485"/>
    </source>
</evidence>
<dbReference type="InterPro" id="IPR003245">
    <property type="entry name" value="Phytocyanin_dom"/>
</dbReference>
<dbReference type="Proteomes" id="UP001497512">
    <property type="component" value="Chromosome 1"/>
</dbReference>
<keyword evidence="4" id="KW-1185">Reference proteome</keyword>
<dbReference type="SUPFAM" id="SSF49503">
    <property type="entry name" value="Cupredoxins"/>
    <property type="match status" value="1"/>
</dbReference>
<evidence type="ECO:0000313" key="4">
    <source>
        <dbReference type="Proteomes" id="UP001497512"/>
    </source>
</evidence>
<name>A0ABP0TAZ7_9BRYO</name>
<dbReference type="PANTHER" id="PTHR33021:SF489">
    <property type="entry name" value="BASIC BLUE PROTEIN-LIKE"/>
    <property type="match status" value="1"/>
</dbReference>
<organism evidence="3 4">
    <name type="scientific">Sphagnum troendelagicum</name>
    <dbReference type="NCBI Taxonomy" id="128251"/>
    <lineage>
        <taxon>Eukaryota</taxon>
        <taxon>Viridiplantae</taxon>
        <taxon>Streptophyta</taxon>
        <taxon>Embryophyta</taxon>
        <taxon>Bryophyta</taxon>
        <taxon>Sphagnophytina</taxon>
        <taxon>Sphagnopsida</taxon>
        <taxon>Sphagnales</taxon>
        <taxon>Sphagnaceae</taxon>
        <taxon>Sphagnum</taxon>
    </lineage>
</organism>
<reference evidence="3 4" key="1">
    <citation type="submission" date="2024-02" db="EMBL/GenBank/DDBJ databases">
        <authorList>
            <consortium name="ELIXIR-Norway"/>
            <consortium name="Elixir Norway"/>
        </authorList>
    </citation>
    <scope>NUCLEOTIDE SEQUENCE [LARGE SCALE GENOMIC DNA]</scope>
</reference>
<dbReference type="CDD" id="cd04216">
    <property type="entry name" value="Phytocyanin"/>
    <property type="match status" value="1"/>
</dbReference>
<feature type="domain" description="Phytocyanin" evidence="2">
    <location>
        <begin position="41"/>
        <end position="145"/>
    </location>
</feature>
<gene>
    <name evidence="3" type="ORF">CSSPTR1EN2_LOCUS1346</name>
</gene>
<dbReference type="PROSITE" id="PS51485">
    <property type="entry name" value="PHYTOCYANIN"/>
    <property type="match status" value="1"/>
</dbReference>
<dbReference type="PANTHER" id="PTHR33021">
    <property type="entry name" value="BLUE COPPER PROTEIN"/>
    <property type="match status" value="1"/>
</dbReference>
<dbReference type="Pfam" id="PF02298">
    <property type="entry name" value="Cu_bind_like"/>
    <property type="match status" value="1"/>
</dbReference>
<feature type="region of interest" description="Disordered" evidence="1">
    <location>
        <begin position="177"/>
        <end position="217"/>
    </location>
</feature>